<accession>A0A5K1VMV4</accession>
<dbReference type="AlphaFoldDB" id="A0A5K1VMV4"/>
<dbReference type="VEuPathDB" id="AmoebaDB:EHI8A_201200"/>
<dbReference type="VEuPathDB" id="AmoebaDB:EHI7A_177710"/>
<feature type="coiled-coil region" evidence="1">
    <location>
        <begin position="30"/>
        <end position="62"/>
    </location>
</feature>
<evidence type="ECO:0000313" key="3">
    <source>
        <dbReference type="Proteomes" id="UP000078387"/>
    </source>
</evidence>
<gene>
    <name evidence="2" type="ORF">CL6EHI_191200</name>
</gene>
<proteinExistence type="predicted"/>
<sequence length="239" mass="28783">MKSEKRLQERFEKREGIKWHDNIYEQLEYEKEIIEKIKRGEMKKEEEEAEEIQIKVGEEEEEGKIKINVIRPSQYKEVKVRIYVNGEEEIFDKKYEWVMKEGVDNIEVEKPMVEGIFDIRVMYEKSKLIQESKYIFKEAKGNDYIHIEKVKYQENNKEMTGIQVKIEEGKAEEGDFVCIYLASNTKNKEFIRKKCLENKTLTFFIPLSNKGTYFLKYFRKPVTEPTPSSPFIHIQRFEF</sequence>
<dbReference type="VEuPathDB" id="AmoebaDB:KM1_309760"/>
<organism evidence="2 3">
    <name type="scientific">Entamoeba histolytica</name>
    <dbReference type="NCBI Taxonomy" id="5759"/>
    <lineage>
        <taxon>Eukaryota</taxon>
        <taxon>Amoebozoa</taxon>
        <taxon>Evosea</taxon>
        <taxon>Archamoebae</taxon>
        <taxon>Mastigamoebida</taxon>
        <taxon>Entamoebidae</taxon>
        <taxon>Entamoeba</taxon>
    </lineage>
</organism>
<dbReference type="VEuPathDB" id="AmoebaDB:EHI5A_059620"/>
<evidence type="ECO:0000313" key="2">
    <source>
        <dbReference type="EMBL" id="GAT99162.1"/>
    </source>
</evidence>
<reference evidence="2 3" key="1">
    <citation type="submission" date="2016-05" db="EMBL/GenBank/DDBJ databases">
        <title>First whole genome sequencing of Entamoeba histolytica HM1:IMSS-clone-6.</title>
        <authorList>
            <person name="Mukherjee Avik.K."/>
            <person name="Izumyama S."/>
            <person name="Nakada-Tsukui K."/>
            <person name="Nozaki T."/>
        </authorList>
    </citation>
    <scope>NUCLEOTIDE SEQUENCE [LARGE SCALE GENOMIC DNA]</scope>
    <source>
        <strain evidence="2 3">HM1:IMSS clone 6</strain>
    </source>
</reference>
<protein>
    <submittedName>
        <fullName evidence="2">Uncharacterized protein</fullName>
    </submittedName>
</protein>
<dbReference type="OMA" id="WHENIYE"/>
<dbReference type="EMBL" id="BDEQ01000001">
    <property type="protein sequence ID" value="GAT99162.1"/>
    <property type="molecule type" value="Genomic_DNA"/>
</dbReference>
<keyword evidence="1" id="KW-0175">Coiled coil</keyword>
<dbReference type="VEuPathDB" id="AmoebaDB:EHI_191200"/>
<evidence type="ECO:0000256" key="1">
    <source>
        <dbReference type="SAM" id="Coils"/>
    </source>
</evidence>
<name>A0A5K1VMV4_ENTHI</name>
<comment type="caution">
    <text evidence="2">The sequence shown here is derived from an EMBL/GenBank/DDBJ whole genome shotgun (WGS) entry which is preliminary data.</text>
</comment>
<dbReference type="Proteomes" id="UP000078387">
    <property type="component" value="Unassembled WGS sequence"/>
</dbReference>